<dbReference type="RefSeq" id="XP_007915465.1">
    <property type="nucleotide sequence ID" value="XM_007917274.1"/>
</dbReference>
<keyword evidence="7" id="KW-1185">Reference proteome</keyword>
<evidence type="ECO:0000259" key="5">
    <source>
        <dbReference type="Pfam" id="PF01494"/>
    </source>
</evidence>
<dbReference type="PANTHER" id="PTHR46720">
    <property type="entry name" value="HYDROXYLASE, PUTATIVE (AFU_ORTHOLOGUE AFUA_3G01460)-RELATED"/>
    <property type="match status" value="1"/>
</dbReference>
<dbReference type="OrthoDB" id="417877at2759"/>
<dbReference type="Pfam" id="PF01494">
    <property type="entry name" value="FAD_binding_3"/>
    <property type="match status" value="1"/>
</dbReference>
<keyword evidence="4" id="KW-0560">Oxidoreductase</keyword>
<dbReference type="GO" id="GO:0071949">
    <property type="term" value="F:FAD binding"/>
    <property type="evidence" value="ECO:0007669"/>
    <property type="project" value="InterPro"/>
</dbReference>
<dbReference type="GO" id="GO:0016491">
    <property type="term" value="F:oxidoreductase activity"/>
    <property type="evidence" value="ECO:0007669"/>
    <property type="project" value="UniProtKB-KW"/>
</dbReference>
<evidence type="ECO:0000313" key="7">
    <source>
        <dbReference type="Proteomes" id="UP000014074"/>
    </source>
</evidence>
<dbReference type="eggNOG" id="KOG2614">
    <property type="taxonomic scope" value="Eukaryota"/>
</dbReference>
<feature type="domain" description="FAD-binding" evidence="5">
    <location>
        <begin position="165"/>
        <end position="373"/>
    </location>
</feature>
<evidence type="ECO:0000256" key="4">
    <source>
        <dbReference type="ARBA" id="ARBA00023002"/>
    </source>
</evidence>
<dbReference type="SUPFAM" id="SSF54373">
    <property type="entry name" value="FAD-linked reductases, C-terminal domain"/>
    <property type="match status" value="1"/>
</dbReference>
<keyword evidence="2" id="KW-0285">Flavoprotein</keyword>
<dbReference type="InterPro" id="IPR036188">
    <property type="entry name" value="FAD/NAD-bd_sf"/>
</dbReference>
<evidence type="ECO:0000256" key="2">
    <source>
        <dbReference type="ARBA" id="ARBA00022630"/>
    </source>
</evidence>
<sequence>MSETKKKFRIAIVGGGLGGLALAIGLHRAGVPIHVYESAHEFSEIGAGITFGSNAIKALGLIDPALLAGFRKHFKRNPPGVWMTIRLGMDLRNPVDGDDASRAGDLLYNQRDEAESGYIHRARLLEEMVNLLPAGSTSFKKTLANITELPGEKGGGVELSFVDGTTATADAVIGCDGIKGPTRSIVVGKAVPPVFTGDYVYRQLVPKEEAIKELGEERALASHLILAYETVMVHYPVENGAFINFVAIHNSGSTVWEGDAWVKPVPKEIMMEDLKGWDLPILNLMSRIETPQQWALFDCPHEHRYYRNRMCLLGDAAHAATPHNGAGAAMAMEDAYVLSQVIGRVEDPKDLEQAFQIYDAVRRPRTQRLIQNSRISGQCWQFRYDGVEDDPVKLREQLDERFRWIWYHDLEAELKAATGPS</sequence>
<dbReference type="Proteomes" id="UP000014074">
    <property type="component" value="Unassembled WGS sequence"/>
</dbReference>
<organism evidence="6 7">
    <name type="scientific">Phaeoacremonium minimum (strain UCR-PA7)</name>
    <name type="common">Esca disease fungus</name>
    <name type="synonym">Togninia minima</name>
    <dbReference type="NCBI Taxonomy" id="1286976"/>
    <lineage>
        <taxon>Eukaryota</taxon>
        <taxon>Fungi</taxon>
        <taxon>Dikarya</taxon>
        <taxon>Ascomycota</taxon>
        <taxon>Pezizomycotina</taxon>
        <taxon>Sordariomycetes</taxon>
        <taxon>Sordariomycetidae</taxon>
        <taxon>Togniniales</taxon>
        <taxon>Togniniaceae</taxon>
        <taxon>Phaeoacremonium</taxon>
    </lineage>
</organism>
<dbReference type="GeneID" id="19325203"/>
<dbReference type="InterPro" id="IPR051104">
    <property type="entry name" value="FAD_monoxygenase"/>
</dbReference>
<dbReference type="SUPFAM" id="SSF51905">
    <property type="entry name" value="FAD/NAD(P)-binding domain"/>
    <property type="match status" value="1"/>
</dbReference>
<dbReference type="Gene3D" id="3.50.50.60">
    <property type="entry name" value="FAD/NAD(P)-binding domain"/>
    <property type="match status" value="1"/>
</dbReference>
<dbReference type="HOGENOM" id="CLU_009665_6_3_1"/>
<evidence type="ECO:0000313" key="6">
    <source>
        <dbReference type="EMBL" id="EON99797.1"/>
    </source>
</evidence>
<evidence type="ECO:0000256" key="3">
    <source>
        <dbReference type="ARBA" id="ARBA00022827"/>
    </source>
</evidence>
<dbReference type="InterPro" id="IPR002938">
    <property type="entry name" value="FAD-bd"/>
</dbReference>
<proteinExistence type="inferred from homology"/>
<accession>R8BKR5</accession>
<protein>
    <submittedName>
        <fullName evidence="6">Putative mannitol 1-phosphate dehydrogenase protein</fullName>
    </submittedName>
</protein>
<evidence type="ECO:0000256" key="1">
    <source>
        <dbReference type="ARBA" id="ARBA00007992"/>
    </source>
</evidence>
<comment type="similarity">
    <text evidence="1">Belongs to the paxM FAD-dependent monooxygenase family.</text>
</comment>
<dbReference type="KEGG" id="tmn:UCRPA7_4723"/>
<reference evidence="7" key="1">
    <citation type="journal article" date="2013" name="Genome Announc.">
        <title>Draft genome sequence of the ascomycete Phaeoacremonium aleophilum strain UCR-PA7, a causal agent of the esca disease complex in grapevines.</title>
        <authorList>
            <person name="Blanco-Ulate B."/>
            <person name="Rolshausen P."/>
            <person name="Cantu D."/>
        </authorList>
    </citation>
    <scope>NUCLEOTIDE SEQUENCE [LARGE SCALE GENOMIC DNA]</scope>
    <source>
        <strain evidence="7">UCR-PA7</strain>
    </source>
</reference>
<dbReference type="AlphaFoldDB" id="R8BKR5"/>
<gene>
    <name evidence="6" type="ORF">UCRPA7_4723</name>
</gene>
<dbReference type="PRINTS" id="PR00420">
    <property type="entry name" value="RNGMNOXGNASE"/>
</dbReference>
<keyword evidence="3" id="KW-0274">FAD</keyword>
<dbReference type="GO" id="GO:0044550">
    <property type="term" value="P:secondary metabolite biosynthetic process"/>
    <property type="evidence" value="ECO:0007669"/>
    <property type="project" value="TreeGrafter"/>
</dbReference>
<dbReference type="EMBL" id="KB933129">
    <property type="protein sequence ID" value="EON99797.1"/>
    <property type="molecule type" value="Genomic_DNA"/>
</dbReference>
<name>R8BKR5_PHAM7</name>
<dbReference type="PANTHER" id="PTHR46720:SF3">
    <property type="entry name" value="FAD-BINDING DOMAIN-CONTAINING PROTEIN-RELATED"/>
    <property type="match status" value="1"/>
</dbReference>